<feature type="domain" description="N-acetyltransferase" evidence="1">
    <location>
        <begin position="13"/>
        <end position="171"/>
    </location>
</feature>
<evidence type="ECO:0000259" key="1">
    <source>
        <dbReference type="PROSITE" id="PS51186"/>
    </source>
</evidence>
<evidence type="ECO:0000313" key="5">
    <source>
        <dbReference type="Proteomes" id="UP001390963"/>
    </source>
</evidence>
<dbReference type="GO" id="GO:0016747">
    <property type="term" value="F:acyltransferase activity, transferring groups other than amino-acyl groups"/>
    <property type="evidence" value="ECO:0007669"/>
    <property type="project" value="InterPro"/>
</dbReference>
<organism evidence="2 4">
    <name type="scientific">Aequorivita flava</name>
    <dbReference type="NCBI Taxonomy" id="3114371"/>
    <lineage>
        <taxon>Bacteria</taxon>
        <taxon>Pseudomonadati</taxon>
        <taxon>Bacteroidota</taxon>
        <taxon>Flavobacteriia</taxon>
        <taxon>Flavobacteriales</taxon>
        <taxon>Flavobacteriaceae</taxon>
        <taxon>Aequorivita</taxon>
    </lineage>
</organism>
<dbReference type="PANTHER" id="PTHR43792">
    <property type="entry name" value="GNAT FAMILY, PUTATIVE (AFU_ORTHOLOGUE AFUA_3G00765)-RELATED-RELATED"/>
    <property type="match status" value="1"/>
</dbReference>
<name>A0AB35Z123_9FLAO</name>
<dbReference type="AlphaFoldDB" id="A0AB35Z123"/>
<dbReference type="EMBL" id="JBANCF010000015">
    <property type="protein sequence ID" value="MEM0574614.1"/>
    <property type="molecule type" value="Genomic_DNA"/>
</dbReference>
<dbReference type="Proteomes" id="UP001390963">
    <property type="component" value="Unassembled WGS sequence"/>
</dbReference>
<dbReference type="InterPro" id="IPR051531">
    <property type="entry name" value="N-acetyltransferase"/>
</dbReference>
<dbReference type="Pfam" id="PF13302">
    <property type="entry name" value="Acetyltransf_3"/>
    <property type="match status" value="1"/>
</dbReference>
<accession>A0AB35Z123</accession>
<dbReference type="CDD" id="cd04301">
    <property type="entry name" value="NAT_SF"/>
    <property type="match status" value="1"/>
</dbReference>
<dbReference type="InterPro" id="IPR000182">
    <property type="entry name" value="GNAT_dom"/>
</dbReference>
<comment type="caution">
    <text evidence="2">The sequence shown here is derived from an EMBL/GenBank/DDBJ whole genome shotgun (WGS) entry which is preliminary data.</text>
</comment>
<dbReference type="RefSeq" id="WP_279448601.1">
    <property type="nucleotide sequence ID" value="NZ_JAZBJM010000013.1"/>
</dbReference>
<dbReference type="EMBL" id="JAZBJM010000013">
    <property type="protein sequence ID" value="MEM0519432.1"/>
    <property type="molecule type" value="Genomic_DNA"/>
</dbReference>
<dbReference type="SUPFAM" id="SSF55729">
    <property type="entry name" value="Acyl-CoA N-acyltransferases (Nat)"/>
    <property type="match status" value="1"/>
</dbReference>
<evidence type="ECO:0000313" key="3">
    <source>
        <dbReference type="EMBL" id="MEM0574614.1"/>
    </source>
</evidence>
<reference evidence="2 5" key="1">
    <citation type="submission" date="2024-01" db="EMBL/GenBank/DDBJ databases">
        <title>Aequorivita flavus sp. nov., isolated from deep-sea sediment.</title>
        <authorList>
            <person name="Chen X."/>
        </authorList>
    </citation>
    <scope>NUCLEOTIDE SEQUENCE</scope>
    <source>
        <strain evidence="2">MCCC 1A16923</strain>
        <strain evidence="3 5">MCCC 1A16935</strain>
    </source>
</reference>
<evidence type="ECO:0000313" key="4">
    <source>
        <dbReference type="Proteomes" id="UP001388259"/>
    </source>
</evidence>
<dbReference type="InterPro" id="IPR016181">
    <property type="entry name" value="Acyl_CoA_acyltransferase"/>
</dbReference>
<dbReference type="PROSITE" id="PS51186">
    <property type="entry name" value="GNAT"/>
    <property type="match status" value="1"/>
</dbReference>
<evidence type="ECO:0000313" key="2">
    <source>
        <dbReference type="EMBL" id="MEM0519432.1"/>
    </source>
</evidence>
<protein>
    <submittedName>
        <fullName evidence="2">GNAT family N-acetyltransferase</fullName>
    </submittedName>
</protein>
<sequence>MAIPFPVIITERLNLRKIVPADFERVHFFRTDKAINKFIKRAAQTNQMTIAHIEKITADLRQNKSITWGITTKKSDILIGSICLWNFSEDKKTAEVGYVLDPKFQGQGIMSEALKAVLNFGFSQGGFQIIEAFTDYRNIPSKSLLKQHGFIPSTTRKDIHNQDNVVFYLNR</sequence>
<keyword evidence="5" id="KW-1185">Reference proteome</keyword>
<proteinExistence type="predicted"/>
<dbReference type="Proteomes" id="UP001388259">
    <property type="component" value="Unassembled WGS sequence"/>
</dbReference>
<dbReference type="Gene3D" id="3.40.630.30">
    <property type="match status" value="1"/>
</dbReference>
<gene>
    <name evidence="3" type="ORF">VZD24_13900</name>
    <name evidence="2" type="ORF">VZD85_13800</name>
</gene>
<dbReference type="PANTHER" id="PTHR43792:SF1">
    <property type="entry name" value="N-ACETYLTRANSFERASE DOMAIN-CONTAINING PROTEIN"/>
    <property type="match status" value="1"/>
</dbReference>